<gene>
    <name evidence="4" type="ORF">FB558_0593</name>
</gene>
<organism evidence="4 5">
    <name type="scientific">Pseudonocardia kunmingensis</name>
    <dbReference type="NCBI Taxonomy" id="630975"/>
    <lineage>
        <taxon>Bacteria</taxon>
        <taxon>Bacillati</taxon>
        <taxon>Actinomycetota</taxon>
        <taxon>Actinomycetes</taxon>
        <taxon>Pseudonocardiales</taxon>
        <taxon>Pseudonocardiaceae</taxon>
        <taxon>Pseudonocardia</taxon>
    </lineage>
</organism>
<evidence type="ECO:0000259" key="3">
    <source>
        <dbReference type="Pfam" id="PF06722"/>
    </source>
</evidence>
<reference evidence="4 5" key="1">
    <citation type="submission" date="2019-06" db="EMBL/GenBank/DDBJ databases">
        <title>Sequencing the genomes of 1000 actinobacteria strains.</title>
        <authorList>
            <person name="Klenk H.-P."/>
        </authorList>
    </citation>
    <scope>NUCLEOTIDE SEQUENCE [LARGE SCALE GENOMIC DNA]</scope>
    <source>
        <strain evidence="4 5">DSM 45301</strain>
    </source>
</reference>
<dbReference type="InterPro" id="IPR010610">
    <property type="entry name" value="EryCIII-like_C"/>
</dbReference>
<dbReference type="GO" id="GO:0008194">
    <property type="term" value="F:UDP-glycosyltransferase activity"/>
    <property type="evidence" value="ECO:0007669"/>
    <property type="project" value="InterPro"/>
</dbReference>
<keyword evidence="2 4" id="KW-0808">Transferase</keyword>
<dbReference type="CDD" id="cd03784">
    <property type="entry name" value="GT1_Gtf-like"/>
    <property type="match status" value="1"/>
</dbReference>
<evidence type="ECO:0000256" key="1">
    <source>
        <dbReference type="ARBA" id="ARBA00009995"/>
    </source>
</evidence>
<dbReference type="Proteomes" id="UP000315677">
    <property type="component" value="Unassembled WGS sequence"/>
</dbReference>
<dbReference type="NCBIfam" id="TIGR01426">
    <property type="entry name" value="MGT"/>
    <property type="match status" value="1"/>
</dbReference>
<protein>
    <submittedName>
        <fullName evidence="4">MGT family glycosyltransferase</fullName>
    </submittedName>
</protein>
<comment type="similarity">
    <text evidence="1">Belongs to the UDP-glycosyltransferase family.</text>
</comment>
<dbReference type="InterPro" id="IPR002213">
    <property type="entry name" value="UDP_glucos_trans"/>
</dbReference>
<evidence type="ECO:0000256" key="2">
    <source>
        <dbReference type="ARBA" id="ARBA00022679"/>
    </source>
</evidence>
<dbReference type="EMBL" id="VFPA01000001">
    <property type="protein sequence ID" value="TQM13839.1"/>
    <property type="molecule type" value="Genomic_DNA"/>
</dbReference>
<evidence type="ECO:0000313" key="5">
    <source>
        <dbReference type="Proteomes" id="UP000315677"/>
    </source>
</evidence>
<dbReference type="PANTHER" id="PTHR48050">
    <property type="entry name" value="STEROL 3-BETA-GLUCOSYLTRANSFERASE"/>
    <property type="match status" value="1"/>
</dbReference>
<dbReference type="Pfam" id="PF06722">
    <property type="entry name" value="EryCIII-like_C"/>
    <property type="match status" value="1"/>
</dbReference>
<name>A0A543DX58_9PSEU</name>
<dbReference type="PANTHER" id="PTHR48050:SF13">
    <property type="entry name" value="STEROL 3-BETA-GLUCOSYLTRANSFERASE UGT80A2"/>
    <property type="match status" value="1"/>
</dbReference>
<sequence length="390" mass="42174">MPKHLLFVALAGHGHVTPTLPLVEELVQRGHRVDYATSEEFCDAARGAGARWVPLPPLPPFVPPARVDAGMIAFWFRHYFRALRATYPVLLEHARTERPDGICYDVTNWPARLVAAELDIPAVRCIPNLAENEEYSLDAQMLAGIPPAHPEMAGLAADCADFSAEHGVDLDVAGTMDVTEAVNLVFVPREFQPHGATFDGRFHFLGPLLGRREQREPWSPPAPDRPLLYVSLGTIFTEQPEFYRTCLEAFGGGDWQVAMTVGGTDPAALGPIPPAFEVRARFPQLAVLRHASAFVTHAGMGSTMEALAHGVPLVAVPQMPEQVANADRVVELGLGERLDPAALTPDVLAEAVARVASDGRIRANVARMRRSVADGGGVVRGAEVVEEHLG</sequence>
<proteinExistence type="inferred from homology"/>
<dbReference type="GO" id="GO:0017000">
    <property type="term" value="P:antibiotic biosynthetic process"/>
    <property type="evidence" value="ECO:0007669"/>
    <property type="project" value="UniProtKB-ARBA"/>
</dbReference>
<accession>A0A543DX58</accession>
<dbReference type="RefSeq" id="WP_142047845.1">
    <property type="nucleotide sequence ID" value="NZ_VFPA01000001.1"/>
</dbReference>
<keyword evidence="5" id="KW-1185">Reference proteome</keyword>
<comment type="caution">
    <text evidence="4">The sequence shown here is derived from an EMBL/GenBank/DDBJ whole genome shotgun (WGS) entry which is preliminary data.</text>
</comment>
<dbReference type="GO" id="GO:0016758">
    <property type="term" value="F:hexosyltransferase activity"/>
    <property type="evidence" value="ECO:0007669"/>
    <property type="project" value="InterPro"/>
</dbReference>
<dbReference type="SUPFAM" id="SSF53756">
    <property type="entry name" value="UDP-Glycosyltransferase/glycogen phosphorylase"/>
    <property type="match status" value="1"/>
</dbReference>
<feature type="domain" description="Erythromycin biosynthesis protein CIII-like C-terminal" evidence="3">
    <location>
        <begin position="247"/>
        <end position="372"/>
    </location>
</feature>
<dbReference type="FunFam" id="3.40.50.2000:FF:000072">
    <property type="entry name" value="Glycosyl transferase"/>
    <property type="match status" value="1"/>
</dbReference>
<dbReference type="OrthoDB" id="6620093at2"/>
<dbReference type="Gene3D" id="3.40.50.2000">
    <property type="entry name" value="Glycogen Phosphorylase B"/>
    <property type="match status" value="2"/>
</dbReference>
<evidence type="ECO:0000313" key="4">
    <source>
        <dbReference type="EMBL" id="TQM13839.1"/>
    </source>
</evidence>
<dbReference type="AlphaFoldDB" id="A0A543DX58"/>
<dbReference type="InterPro" id="IPR006326">
    <property type="entry name" value="UDPGT_MGT-like"/>
</dbReference>
<dbReference type="InterPro" id="IPR050426">
    <property type="entry name" value="Glycosyltransferase_28"/>
</dbReference>